<dbReference type="AlphaFoldDB" id="A0A5M8PT95"/>
<keyword evidence="6" id="KW-0812">Transmembrane</keyword>
<comment type="similarity">
    <text evidence="3 11">Belongs to the PIGX family.</text>
</comment>
<dbReference type="OrthoDB" id="5546453at2759"/>
<dbReference type="GO" id="GO:0006506">
    <property type="term" value="P:GPI anchor biosynthetic process"/>
    <property type="evidence" value="ECO:0007669"/>
    <property type="project" value="UniProtKB-UniPathway"/>
</dbReference>
<protein>
    <recommendedName>
        <fullName evidence="4 11">Protein PBN1</fullName>
    </recommendedName>
</protein>
<keyword evidence="5 11" id="KW-0337">GPI-anchor biosynthesis</keyword>
<evidence type="ECO:0000256" key="7">
    <source>
        <dbReference type="ARBA" id="ARBA00022824"/>
    </source>
</evidence>
<dbReference type="EMBL" id="VXIT01000006">
    <property type="protein sequence ID" value="KAA6412222.1"/>
    <property type="molecule type" value="Genomic_DNA"/>
</dbReference>
<dbReference type="Pfam" id="PF08320">
    <property type="entry name" value="PIG-X"/>
    <property type="match status" value="1"/>
</dbReference>
<evidence type="ECO:0000256" key="3">
    <source>
        <dbReference type="ARBA" id="ARBA00010345"/>
    </source>
</evidence>
<dbReference type="GO" id="GO:0000030">
    <property type="term" value="F:mannosyltransferase activity"/>
    <property type="evidence" value="ECO:0007669"/>
    <property type="project" value="TreeGrafter"/>
</dbReference>
<dbReference type="InterPro" id="IPR042322">
    <property type="entry name" value="Pbn1"/>
</dbReference>
<evidence type="ECO:0000256" key="8">
    <source>
        <dbReference type="ARBA" id="ARBA00022989"/>
    </source>
</evidence>
<dbReference type="PANTHER" id="PTHR28533:SF1">
    <property type="entry name" value="PROTEIN PBN1"/>
    <property type="match status" value="1"/>
</dbReference>
<dbReference type="SMART" id="SM00780">
    <property type="entry name" value="PIG-X"/>
    <property type="match status" value="1"/>
</dbReference>
<evidence type="ECO:0000313" key="13">
    <source>
        <dbReference type="Proteomes" id="UP000324767"/>
    </source>
</evidence>
<keyword evidence="9" id="KW-0472">Membrane</keyword>
<organism evidence="12 13">
    <name type="scientific">Lasallia pustulata</name>
    <dbReference type="NCBI Taxonomy" id="136370"/>
    <lineage>
        <taxon>Eukaryota</taxon>
        <taxon>Fungi</taxon>
        <taxon>Dikarya</taxon>
        <taxon>Ascomycota</taxon>
        <taxon>Pezizomycotina</taxon>
        <taxon>Lecanoromycetes</taxon>
        <taxon>OSLEUM clade</taxon>
        <taxon>Umbilicariomycetidae</taxon>
        <taxon>Umbilicariales</taxon>
        <taxon>Umbilicariaceae</taxon>
        <taxon>Lasallia</taxon>
    </lineage>
</organism>
<keyword evidence="10" id="KW-0325">Glycoprotein</keyword>
<evidence type="ECO:0000256" key="9">
    <source>
        <dbReference type="ARBA" id="ARBA00023136"/>
    </source>
</evidence>
<sequence length="411" mass="45374">MRERITFIHEAEDTFSPDQLQVRNDSLNIKSLMATREDRFTFSPQELPQELWQVLKQCHELHIRWVSPKQYSSILPFVSRASPGLNLFFTPRQNRSVDQLCPLLQKIFGLQLKCSTPENTFTGLPVVSERFASSAAFQYHQMLPSLVDLTSYIQQKICPASDPACSAKTATIHSADYVDIDYDAISQSLVLSVFRHASPGPGIWDETLQKSGSSANIEVGVLANEKPIEPEHLSLGGFLTVIGEDGKPSPTKWGSAMLLELAPPPSSAGSENPGSRKHAWHADIPLHLRYLRPAAGGVTEVEVPWPVVFWACAAEEGSKMSVNPFDRVNLGYDGLFGPRTMFYHLEPDATGSAGSLVERLAVPVLDLDRAGWVEQGTVAAVVMGALWVCWKLLGVVRGRGETGYKTEEKMQ</sequence>
<evidence type="ECO:0000313" key="12">
    <source>
        <dbReference type="EMBL" id="KAA6412222.1"/>
    </source>
</evidence>
<comment type="pathway">
    <text evidence="2 11">Glycolipid biosynthesis; glycosylphosphatidylinositol-anchor biosynthesis.</text>
</comment>
<evidence type="ECO:0000256" key="2">
    <source>
        <dbReference type="ARBA" id="ARBA00004687"/>
    </source>
</evidence>
<name>A0A5M8PT95_9LECA</name>
<comment type="subcellular location">
    <subcellularLocation>
        <location evidence="11">Endoplasmic reticulum membrane</location>
        <topology evidence="11">Single-pass membrane protein</topology>
    </subcellularLocation>
    <subcellularLocation>
        <location evidence="1">Endoplasmic reticulum membrane</location>
        <topology evidence="1">Single-pass type III membrane protein</topology>
    </subcellularLocation>
</comment>
<evidence type="ECO:0000256" key="5">
    <source>
        <dbReference type="ARBA" id="ARBA00022502"/>
    </source>
</evidence>
<dbReference type="InterPro" id="IPR013233">
    <property type="entry name" value="PIG-X/PBN1"/>
</dbReference>
<keyword evidence="8" id="KW-1133">Transmembrane helix</keyword>
<dbReference type="GO" id="GO:1990529">
    <property type="term" value="C:glycosylphosphatidylinositol-mannosyltransferase I complex"/>
    <property type="evidence" value="ECO:0007669"/>
    <property type="project" value="TreeGrafter"/>
</dbReference>
<gene>
    <name evidence="12" type="ORF">FRX48_04374</name>
</gene>
<dbReference type="UniPathway" id="UPA00196"/>
<comment type="function">
    <text evidence="11">Required for proper folding and/or the stability of a subset of proteins in the endoplasmic reticulum. Component of glycosylphosphatidylinositol-mannosyltransferase 1 which transfers the first of the 4 mannoses in the GPI-anchor precursors during GPI-anchor biosynthesis. Probably acts by stabilizing the mannosyltransferase GPI14.</text>
</comment>
<comment type="caution">
    <text evidence="12">The sequence shown here is derived from an EMBL/GenBank/DDBJ whole genome shotgun (WGS) entry which is preliminary data.</text>
</comment>
<proteinExistence type="inferred from homology"/>
<evidence type="ECO:0000256" key="4">
    <source>
        <dbReference type="ARBA" id="ARBA00020410"/>
    </source>
</evidence>
<evidence type="ECO:0000256" key="1">
    <source>
        <dbReference type="ARBA" id="ARBA00004643"/>
    </source>
</evidence>
<evidence type="ECO:0000256" key="6">
    <source>
        <dbReference type="ARBA" id="ARBA00022692"/>
    </source>
</evidence>
<accession>A0A5M8PT95</accession>
<evidence type="ECO:0000256" key="10">
    <source>
        <dbReference type="ARBA" id="ARBA00023180"/>
    </source>
</evidence>
<reference evidence="12 13" key="1">
    <citation type="submission" date="2019-09" db="EMBL/GenBank/DDBJ databases">
        <title>The hologenome of the rock-dwelling lichen Lasallia pustulata.</title>
        <authorList>
            <person name="Greshake Tzovaras B."/>
            <person name="Segers F."/>
            <person name="Bicker A."/>
            <person name="Dal Grande F."/>
            <person name="Otte J."/>
            <person name="Hankeln T."/>
            <person name="Schmitt I."/>
            <person name="Ebersberger I."/>
        </authorList>
    </citation>
    <scope>NUCLEOTIDE SEQUENCE [LARGE SCALE GENOMIC DNA]</scope>
    <source>
        <strain evidence="12">A1-1</strain>
    </source>
</reference>
<dbReference type="Proteomes" id="UP000324767">
    <property type="component" value="Unassembled WGS sequence"/>
</dbReference>
<dbReference type="GO" id="GO:0005789">
    <property type="term" value="C:endoplasmic reticulum membrane"/>
    <property type="evidence" value="ECO:0007669"/>
    <property type="project" value="UniProtKB-SubCell"/>
</dbReference>
<evidence type="ECO:0000256" key="11">
    <source>
        <dbReference type="RuleBase" id="RU366056"/>
    </source>
</evidence>
<dbReference type="PANTHER" id="PTHR28533">
    <property type="entry name" value="PROTEIN PBN1"/>
    <property type="match status" value="1"/>
</dbReference>
<keyword evidence="7 11" id="KW-0256">Endoplasmic reticulum</keyword>